<organism evidence="7 8">
    <name type="scientific">Heligmosomoides polygyrus</name>
    <name type="common">Parasitic roundworm</name>
    <dbReference type="NCBI Taxonomy" id="6339"/>
    <lineage>
        <taxon>Eukaryota</taxon>
        <taxon>Metazoa</taxon>
        <taxon>Ecdysozoa</taxon>
        <taxon>Nematoda</taxon>
        <taxon>Chromadorea</taxon>
        <taxon>Rhabditida</taxon>
        <taxon>Rhabditina</taxon>
        <taxon>Rhabditomorpha</taxon>
        <taxon>Strongyloidea</taxon>
        <taxon>Heligmosomidae</taxon>
        <taxon>Heligmosomoides</taxon>
    </lineage>
</organism>
<reference evidence="6 7" key="1">
    <citation type="submission" date="2018-11" db="EMBL/GenBank/DDBJ databases">
        <authorList>
            <consortium name="Pathogen Informatics"/>
        </authorList>
    </citation>
    <scope>NUCLEOTIDE SEQUENCE [LARGE SCALE GENOMIC DNA]</scope>
</reference>
<dbReference type="PANTHER" id="PTHR10083">
    <property type="entry name" value="KUNITZ-TYPE PROTEASE INHIBITOR-RELATED"/>
    <property type="match status" value="1"/>
</dbReference>
<evidence type="ECO:0000313" key="7">
    <source>
        <dbReference type="Proteomes" id="UP000050761"/>
    </source>
</evidence>
<evidence type="ECO:0000256" key="1">
    <source>
        <dbReference type="ARBA" id="ARBA00022690"/>
    </source>
</evidence>
<dbReference type="InterPro" id="IPR050098">
    <property type="entry name" value="TFPI/VKTCI-like"/>
</dbReference>
<dbReference type="InterPro" id="IPR002223">
    <property type="entry name" value="Kunitz_BPTI"/>
</dbReference>
<keyword evidence="2" id="KW-0722">Serine protease inhibitor</keyword>
<dbReference type="Pfam" id="PF00014">
    <property type="entry name" value="Kunitz_BPTI"/>
    <property type="match status" value="2"/>
</dbReference>
<evidence type="ECO:0000313" key="6">
    <source>
        <dbReference type="EMBL" id="VDO77804.1"/>
    </source>
</evidence>
<dbReference type="AlphaFoldDB" id="A0A183FMX8"/>
<dbReference type="WBParaSite" id="HPBE_0000878901-mRNA-1">
    <property type="protein sequence ID" value="HPBE_0000878901-mRNA-1"/>
    <property type="gene ID" value="HPBE_0000878901"/>
</dbReference>
<feature type="compositionally biased region" description="Basic and acidic residues" evidence="4">
    <location>
        <begin position="479"/>
        <end position="503"/>
    </location>
</feature>
<evidence type="ECO:0000256" key="4">
    <source>
        <dbReference type="SAM" id="MobiDB-lite"/>
    </source>
</evidence>
<dbReference type="SUPFAM" id="SSF57362">
    <property type="entry name" value="BPTI-like"/>
    <property type="match status" value="2"/>
</dbReference>
<dbReference type="CDD" id="cd00109">
    <property type="entry name" value="Kunitz-type"/>
    <property type="match status" value="1"/>
</dbReference>
<feature type="domain" description="BPTI/Kunitz inhibitor" evidence="5">
    <location>
        <begin position="147"/>
        <end position="207"/>
    </location>
</feature>
<protein>
    <submittedName>
        <fullName evidence="8">Kunitz/Bovine pancreatic trypsin inhibitor domain protein</fullName>
    </submittedName>
</protein>
<dbReference type="SMART" id="SM00131">
    <property type="entry name" value="KU"/>
    <property type="match status" value="2"/>
</dbReference>
<sequence length="571" mass="63811">MGSFRCDCDSGGFSVDGKCIVKKEACGDRFDLRYTEEDCNNGDQELRFYYDQDTGVCRQFFYGGCLGTSKNIFADAQTCETLCADGRKAVLLDSSTGVRYLPTTTASQESNRLSMTEDRGTFSFSPTEATAVHGGGSLVQNRQQEQCLKQFDEVLRLECMDASWVERFYWSSENQECVAFWYDSSCDPRDAEGKNFFETLESCKRICEASSEAPVQRVLTLATERTLAEAKPPEELRIEKPSRIFVPVEESRREEDPFGLLQSVRPGTVAAFSTTSTVRPPVAKHKAEVSNFAAKTPIQPFDRKKYMEEFRKKLTALPNGYRKITSTKNLTRHAEGAGSQPGKETYSEETAIYWPTNSPDVNDVHESVVTCDIDVGKKRKITKLSTQVAEEGSTHGVTGVKPLEDILGTSTFDRKKFAEEFRKKLLALPNGSTKKSGIDFPKSFTSKREPFTLPPLVFAESISTAPADGLLGVSLKRKEGAKENSARLNGEREAERDSKETELKSSTSLPATADAFVEETKKAILQTLEDLRRPKDLCDEPLHPKLEEDCNNENWVRDPVINLHSYSRPAM</sequence>
<feature type="domain" description="BPTI/Kunitz inhibitor" evidence="5">
    <location>
        <begin position="26"/>
        <end position="83"/>
    </location>
</feature>
<dbReference type="OrthoDB" id="5859848at2759"/>
<accession>A0A183FMX8</accession>
<dbReference type="InterPro" id="IPR036880">
    <property type="entry name" value="Kunitz_BPTI_sf"/>
</dbReference>
<dbReference type="GO" id="GO:0004867">
    <property type="term" value="F:serine-type endopeptidase inhibitor activity"/>
    <property type="evidence" value="ECO:0007669"/>
    <property type="project" value="UniProtKB-KW"/>
</dbReference>
<proteinExistence type="predicted"/>
<accession>A0A3P7YZS4</accession>
<dbReference type="Proteomes" id="UP000050761">
    <property type="component" value="Unassembled WGS sequence"/>
</dbReference>
<evidence type="ECO:0000313" key="8">
    <source>
        <dbReference type="WBParaSite" id="HPBE_0000878901-mRNA-1"/>
    </source>
</evidence>
<keyword evidence="1" id="KW-0646">Protease inhibitor</keyword>
<dbReference type="PROSITE" id="PS50279">
    <property type="entry name" value="BPTI_KUNITZ_2"/>
    <property type="match status" value="2"/>
</dbReference>
<keyword evidence="3" id="KW-1015">Disulfide bond</keyword>
<reference evidence="8" key="2">
    <citation type="submission" date="2019-09" db="UniProtKB">
        <authorList>
            <consortium name="WormBaseParasite"/>
        </authorList>
    </citation>
    <scope>IDENTIFICATION</scope>
</reference>
<evidence type="ECO:0000256" key="3">
    <source>
        <dbReference type="ARBA" id="ARBA00023157"/>
    </source>
</evidence>
<gene>
    <name evidence="6" type="ORF">HPBE_LOCUS8790</name>
</gene>
<evidence type="ECO:0000256" key="2">
    <source>
        <dbReference type="ARBA" id="ARBA00022900"/>
    </source>
</evidence>
<dbReference type="GO" id="GO:0005615">
    <property type="term" value="C:extracellular space"/>
    <property type="evidence" value="ECO:0007669"/>
    <property type="project" value="TreeGrafter"/>
</dbReference>
<feature type="region of interest" description="Disordered" evidence="4">
    <location>
        <begin position="479"/>
        <end position="507"/>
    </location>
</feature>
<keyword evidence="7" id="KW-1185">Reference proteome</keyword>
<dbReference type="CDD" id="cd21630">
    <property type="entry name" value="Kunitz_TAP-like"/>
    <property type="match status" value="1"/>
</dbReference>
<dbReference type="EMBL" id="UZAH01026252">
    <property type="protein sequence ID" value="VDO77804.1"/>
    <property type="molecule type" value="Genomic_DNA"/>
</dbReference>
<dbReference type="PANTHER" id="PTHR10083:SF374">
    <property type="entry name" value="BPTI_KUNITZ INHIBITOR DOMAIN-CONTAINING PROTEIN"/>
    <property type="match status" value="1"/>
</dbReference>
<name>A0A183FMX8_HELPZ</name>
<dbReference type="Gene3D" id="4.10.410.10">
    <property type="entry name" value="Pancreatic trypsin inhibitor Kunitz domain"/>
    <property type="match status" value="2"/>
</dbReference>
<evidence type="ECO:0000259" key="5">
    <source>
        <dbReference type="PROSITE" id="PS50279"/>
    </source>
</evidence>